<dbReference type="EMBL" id="BAAAYV010000025">
    <property type="protein sequence ID" value="GAA3671080.1"/>
    <property type="molecule type" value="Genomic_DNA"/>
</dbReference>
<dbReference type="InterPro" id="IPR036291">
    <property type="entry name" value="NAD(P)-bd_dom_sf"/>
</dbReference>
<dbReference type="Pfam" id="PF08240">
    <property type="entry name" value="ADH_N"/>
    <property type="match status" value="1"/>
</dbReference>
<dbReference type="InterPro" id="IPR011032">
    <property type="entry name" value="GroES-like_sf"/>
</dbReference>
<dbReference type="Proteomes" id="UP001410795">
    <property type="component" value="Unassembled WGS sequence"/>
</dbReference>
<keyword evidence="3" id="KW-1185">Reference proteome</keyword>
<feature type="domain" description="Enoyl reductase (ER)" evidence="1">
    <location>
        <begin position="21"/>
        <end position="324"/>
    </location>
</feature>
<gene>
    <name evidence="2" type="ORF">GCM10022202_36780</name>
</gene>
<dbReference type="SUPFAM" id="SSF51735">
    <property type="entry name" value="NAD(P)-binding Rossmann-fold domains"/>
    <property type="match status" value="1"/>
</dbReference>
<dbReference type="InterPro" id="IPR052733">
    <property type="entry name" value="Chloroplast_QOR"/>
</dbReference>
<protein>
    <submittedName>
        <fullName evidence="2">NAD(P)-dependent alcohol dehydrogenase</fullName>
    </submittedName>
</protein>
<dbReference type="PANTHER" id="PTHR44013">
    <property type="entry name" value="ZINC-TYPE ALCOHOL DEHYDROGENASE-LIKE PROTEIN C16A3.02C"/>
    <property type="match status" value="1"/>
</dbReference>
<proteinExistence type="predicted"/>
<evidence type="ECO:0000313" key="3">
    <source>
        <dbReference type="Proteomes" id="UP001410795"/>
    </source>
</evidence>
<reference evidence="3" key="1">
    <citation type="journal article" date="2019" name="Int. J. Syst. Evol. Microbiol.">
        <title>The Global Catalogue of Microorganisms (GCM) 10K type strain sequencing project: providing services to taxonomists for standard genome sequencing and annotation.</title>
        <authorList>
            <consortium name="The Broad Institute Genomics Platform"/>
            <consortium name="The Broad Institute Genome Sequencing Center for Infectious Disease"/>
            <person name="Wu L."/>
            <person name="Ma J."/>
        </authorList>
    </citation>
    <scope>NUCLEOTIDE SEQUENCE [LARGE SCALE GENOMIC DNA]</scope>
    <source>
        <strain evidence="3">JCM 16546</strain>
    </source>
</reference>
<dbReference type="SMART" id="SM00829">
    <property type="entry name" value="PKS_ER"/>
    <property type="match status" value="1"/>
</dbReference>
<dbReference type="Pfam" id="PF13602">
    <property type="entry name" value="ADH_zinc_N_2"/>
    <property type="match status" value="1"/>
</dbReference>
<evidence type="ECO:0000313" key="2">
    <source>
        <dbReference type="EMBL" id="GAA3671080.1"/>
    </source>
</evidence>
<dbReference type="PANTHER" id="PTHR44013:SF1">
    <property type="entry name" value="ZINC-TYPE ALCOHOL DEHYDROGENASE-LIKE PROTEIN C16A3.02C"/>
    <property type="match status" value="1"/>
</dbReference>
<evidence type="ECO:0000259" key="1">
    <source>
        <dbReference type="SMART" id="SM00829"/>
    </source>
</evidence>
<name>A0ABP7BXW2_9MICO</name>
<dbReference type="SUPFAM" id="SSF50129">
    <property type="entry name" value="GroES-like"/>
    <property type="match status" value="1"/>
</dbReference>
<organism evidence="2 3">
    <name type="scientific">Microbacterium marinilacus</name>
    <dbReference type="NCBI Taxonomy" id="415209"/>
    <lineage>
        <taxon>Bacteria</taxon>
        <taxon>Bacillati</taxon>
        <taxon>Actinomycetota</taxon>
        <taxon>Actinomycetes</taxon>
        <taxon>Micrococcales</taxon>
        <taxon>Microbacteriaceae</taxon>
        <taxon>Microbacterium</taxon>
    </lineage>
</organism>
<dbReference type="PROSITE" id="PS01162">
    <property type="entry name" value="QOR_ZETA_CRYSTAL"/>
    <property type="match status" value="1"/>
</dbReference>
<accession>A0ABP7BXW2</accession>
<dbReference type="CDD" id="cd08267">
    <property type="entry name" value="MDR1"/>
    <property type="match status" value="1"/>
</dbReference>
<comment type="caution">
    <text evidence="2">The sequence shown here is derived from an EMBL/GenBank/DDBJ whole genome shotgun (WGS) entry which is preliminary data.</text>
</comment>
<dbReference type="RefSeq" id="WP_246603689.1">
    <property type="nucleotide sequence ID" value="NZ_BAAAYV010000025.1"/>
</dbReference>
<dbReference type="Gene3D" id="3.40.50.720">
    <property type="entry name" value="NAD(P)-binding Rossmann-like Domain"/>
    <property type="match status" value="1"/>
</dbReference>
<dbReference type="InterPro" id="IPR013154">
    <property type="entry name" value="ADH-like_N"/>
</dbReference>
<dbReference type="InterPro" id="IPR002364">
    <property type="entry name" value="Quin_OxRdtase/zeta-crystal_CS"/>
</dbReference>
<sequence length="327" mass="34641">MTATRADQPATMQAALFDRYGPAEVLRLRDLPVPTPQPDEVLVRVAASSVNGGEVAARRGALRLLTGRKFPKRTGIDFAGTVAAAGPGVDDTLLDADVWGVLDERGATGSHSGYVTTTADRIVVAPRNLAPADAVSLLAGGTTGLRGLRDIADLRPGERLLVRGAAGGVGSVAVQIGKMLGAHVTGLASPRTSDFVTGLGADEVIDYRTPLSSLGKYDVVFDTRGTEHARLRRLLGRGGRLVTIAFDIDRPFASLGYIALSTLHGSTRVRLFFGTPRTELLKELTTLAEEGSLRPVVDEVYPLERIAEAHTRFERGGVAGKIVLTDR</sequence>
<dbReference type="Gene3D" id="3.90.180.10">
    <property type="entry name" value="Medium-chain alcohol dehydrogenases, catalytic domain"/>
    <property type="match status" value="1"/>
</dbReference>
<dbReference type="InterPro" id="IPR020843">
    <property type="entry name" value="ER"/>
</dbReference>